<dbReference type="InterPro" id="IPR011051">
    <property type="entry name" value="RmlC_Cupin_sf"/>
</dbReference>
<evidence type="ECO:0000313" key="1">
    <source>
        <dbReference type="EMBL" id="KAG0540015.1"/>
    </source>
</evidence>
<evidence type="ECO:0000313" key="2">
    <source>
        <dbReference type="Proteomes" id="UP000807115"/>
    </source>
</evidence>
<dbReference type="PANTHER" id="PTHR35721">
    <property type="entry name" value="UREIDOGLYCOLATE HYDROLASE"/>
    <property type="match status" value="1"/>
</dbReference>
<dbReference type="EMBL" id="CM027682">
    <property type="protein sequence ID" value="KAG0540015.1"/>
    <property type="molecule type" value="Genomic_DNA"/>
</dbReference>
<name>A0A921RJ24_SORBI</name>
<organism evidence="1 2">
    <name type="scientific">Sorghum bicolor</name>
    <name type="common">Sorghum</name>
    <name type="synonym">Sorghum vulgare</name>
    <dbReference type="NCBI Taxonomy" id="4558"/>
    <lineage>
        <taxon>Eukaryota</taxon>
        <taxon>Viridiplantae</taxon>
        <taxon>Streptophyta</taxon>
        <taxon>Embryophyta</taxon>
        <taxon>Tracheophyta</taxon>
        <taxon>Spermatophyta</taxon>
        <taxon>Magnoliopsida</taxon>
        <taxon>Liliopsida</taxon>
        <taxon>Poales</taxon>
        <taxon>Poaceae</taxon>
        <taxon>PACMAD clade</taxon>
        <taxon>Panicoideae</taxon>
        <taxon>Andropogonodae</taxon>
        <taxon>Andropogoneae</taxon>
        <taxon>Sorghinae</taxon>
        <taxon>Sorghum</taxon>
    </lineage>
</organism>
<dbReference type="InterPro" id="IPR024060">
    <property type="entry name" value="Ureidoglycolate_lyase_dom_sf"/>
</dbReference>
<dbReference type="AlphaFoldDB" id="A0A921RJ24"/>
<dbReference type="Gene3D" id="2.60.120.480">
    <property type="entry name" value="Ureidoglycolate hydrolase"/>
    <property type="match status" value="1"/>
</dbReference>
<dbReference type="SUPFAM" id="SSF51182">
    <property type="entry name" value="RmlC-like cupins"/>
    <property type="match status" value="1"/>
</dbReference>
<accession>A0A921RJ24</accession>
<evidence type="ECO:0008006" key="3">
    <source>
        <dbReference type="Google" id="ProtNLM"/>
    </source>
</evidence>
<dbReference type="PANTHER" id="PTHR35721:SF1">
    <property type="entry name" value="UREIDOGLYCOLATE HYDROLASE"/>
    <property type="match status" value="1"/>
</dbReference>
<reference evidence="1" key="1">
    <citation type="journal article" date="2019" name="BMC Genomics">
        <title>A new reference genome for Sorghum bicolor reveals high levels of sequence similarity between sweet and grain genotypes: implications for the genetics of sugar metabolism.</title>
        <authorList>
            <person name="Cooper E.A."/>
            <person name="Brenton Z.W."/>
            <person name="Flinn B.S."/>
            <person name="Jenkins J."/>
            <person name="Shu S."/>
            <person name="Flowers D."/>
            <person name="Luo F."/>
            <person name="Wang Y."/>
            <person name="Xia P."/>
            <person name="Barry K."/>
            <person name="Daum C."/>
            <person name="Lipzen A."/>
            <person name="Yoshinaga Y."/>
            <person name="Schmutz J."/>
            <person name="Saski C."/>
            <person name="Vermerris W."/>
            <person name="Kresovich S."/>
        </authorList>
    </citation>
    <scope>NUCLEOTIDE SEQUENCE</scope>
</reference>
<dbReference type="Proteomes" id="UP000807115">
    <property type="component" value="Chromosome 3"/>
</dbReference>
<dbReference type="KEGG" id="sbi:8085431"/>
<dbReference type="OrthoDB" id="2018886at2759"/>
<dbReference type="Gramene" id="EES01708">
    <property type="protein sequence ID" value="EES01708"/>
    <property type="gene ID" value="SORBI_3003G345500"/>
</dbReference>
<proteinExistence type="predicted"/>
<dbReference type="GO" id="GO:0004848">
    <property type="term" value="F:ureidoglycolate hydrolase activity"/>
    <property type="evidence" value="ECO:0007669"/>
    <property type="project" value="InterPro"/>
</dbReference>
<dbReference type="OMA" id="FDEWLEY"/>
<sequence>MPQQLEERQNLFCLGAGLFFTSSVLHSSHKKGPKMQALGLGRGCIPLRLHASPCRRTASPSPPAPPRPRSVTGLKTCIAAVRASAAQPAQMERKGEVKVVKLRAVEATPESFAPFGQVITASPDGDEFGPHDAQLDLSSGIPRFYIMRLQDRPLEFSTITHHASVTQCLGAIGGQDWYLGVAKPSIVDGASEQSGPEGRKLLQSAAGHCYLPPDPAEVCVFRVSGSKFLKLNKGTWHAGPLFKADAVDFYNLELSNTNVVDHTTHYFKKHDGITFVVED</sequence>
<comment type="caution">
    <text evidence="1">The sequence shown here is derived from an EMBL/GenBank/DDBJ whole genome shotgun (WGS) entry which is preliminary data.</text>
</comment>
<gene>
    <name evidence="1" type="ORF">BDA96_03G372500</name>
</gene>
<reference evidence="1" key="2">
    <citation type="submission" date="2020-10" db="EMBL/GenBank/DDBJ databases">
        <authorList>
            <person name="Cooper E.A."/>
            <person name="Brenton Z.W."/>
            <person name="Flinn B.S."/>
            <person name="Jenkins J."/>
            <person name="Shu S."/>
            <person name="Flowers D."/>
            <person name="Luo F."/>
            <person name="Wang Y."/>
            <person name="Xia P."/>
            <person name="Barry K."/>
            <person name="Daum C."/>
            <person name="Lipzen A."/>
            <person name="Yoshinaga Y."/>
            <person name="Schmutz J."/>
            <person name="Saski C."/>
            <person name="Vermerris W."/>
            <person name="Kresovich S."/>
        </authorList>
    </citation>
    <scope>NUCLEOTIDE SEQUENCE</scope>
</reference>
<protein>
    <recommendedName>
        <fullName evidence="3">Ureidoglycolate hydrolase</fullName>
    </recommendedName>
</protein>